<reference evidence="1" key="2">
    <citation type="submission" date="2019-06" db="EMBL/GenBank/DDBJ databases">
        <title>Genomics analysis of Aphanomyces spp. identifies a new class of oomycete effector associated with host adaptation.</title>
        <authorList>
            <person name="Gaulin E."/>
        </authorList>
    </citation>
    <scope>NUCLEOTIDE SEQUENCE</scope>
    <source>
        <strain evidence="1">CBS 578.67</strain>
    </source>
</reference>
<keyword evidence="3" id="KW-1185">Reference proteome</keyword>
<reference evidence="2 3" key="1">
    <citation type="submission" date="2019-03" db="EMBL/GenBank/DDBJ databases">
        <authorList>
            <person name="Gaulin E."/>
            <person name="Dumas B."/>
        </authorList>
    </citation>
    <scope>NUCLEOTIDE SEQUENCE [LARGE SCALE GENOMIC DNA]</scope>
    <source>
        <strain evidence="2">CBS 568.67</strain>
    </source>
</reference>
<organism evidence="2 3">
    <name type="scientific">Aphanomyces stellatus</name>
    <dbReference type="NCBI Taxonomy" id="120398"/>
    <lineage>
        <taxon>Eukaryota</taxon>
        <taxon>Sar</taxon>
        <taxon>Stramenopiles</taxon>
        <taxon>Oomycota</taxon>
        <taxon>Saprolegniomycetes</taxon>
        <taxon>Saprolegniales</taxon>
        <taxon>Verrucalvaceae</taxon>
        <taxon>Aphanomyces</taxon>
    </lineage>
</organism>
<gene>
    <name evidence="2" type="primary">Aste57867_9063</name>
    <name evidence="1" type="ORF">As57867_009027</name>
    <name evidence="2" type="ORF">ASTE57867_9063</name>
</gene>
<name>A0A485KM96_9STRA</name>
<protein>
    <submittedName>
        <fullName evidence="2">Aste57867_9063 protein</fullName>
    </submittedName>
</protein>
<dbReference type="Proteomes" id="UP000332933">
    <property type="component" value="Unassembled WGS sequence"/>
</dbReference>
<dbReference type="AlphaFoldDB" id="A0A485KM96"/>
<dbReference type="EMBL" id="VJMH01005125">
    <property type="protein sequence ID" value="KAF0700403.1"/>
    <property type="molecule type" value="Genomic_DNA"/>
</dbReference>
<evidence type="ECO:0000313" key="1">
    <source>
        <dbReference type="EMBL" id="KAF0700403.1"/>
    </source>
</evidence>
<sequence>MKLLSLFKTRQDKPTTTAMLKNVFLRRLVKRGSMILEPEVPASPQSASPSPPLEPIRRIAAVPVAIPDEYVGQRSQCVGGKEVPFTRYQVLRHRRRVKQYDCIPEDHEYVY</sequence>
<evidence type="ECO:0000313" key="2">
    <source>
        <dbReference type="EMBL" id="VFT85947.1"/>
    </source>
</evidence>
<dbReference type="EMBL" id="CAADRA010005146">
    <property type="protein sequence ID" value="VFT85947.1"/>
    <property type="molecule type" value="Genomic_DNA"/>
</dbReference>
<evidence type="ECO:0000313" key="3">
    <source>
        <dbReference type="Proteomes" id="UP000332933"/>
    </source>
</evidence>
<accession>A0A485KM96</accession>
<proteinExistence type="predicted"/>